<organism evidence="1 2">
    <name type="scientific">Romanomermis culicivorax</name>
    <name type="common">Nematode worm</name>
    <dbReference type="NCBI Taxonomy" id="13658"/>
    <lineage>
        <taxon>Eukaryota</taxon>
        <taxon>Metazoa</taxon>
        <taxon>Ecdysozoa</taxon>
        <taxon>Nematoda</taxon>
        <taxon>Enoplea</taxon>
        <taxon>Dorylaimia</taxon>
        <taxon>Mermithida</taxon>
        <taxon>Mermithoidea</taxon>
        <taxon>Mermithidae</taxon>
        <taxon>Romanomermis</taxon>
    </lineage>
</organism>
<protein>
    <submittedName>
        <fullName evidence="2">Uncharacterized protein</fullName>
    </submittedName>
</protein>
<name>A0A915JSB3_ROMCU</name>
<proteinExistence type="predicted"/>
<evidence type="ECO:0000313" key="1">
    <source>
        <dbReference type="Proteomes" id="UP000887565"/>
    </source>
</evidence>
<dbReference type="Proteomes" id="UP000887565">
    <property type="component" value="Unplaced"/>
</dbReference>
<evidence type="ECO:0000313" key="2">
    <source>
        <dbReference type="WBParaSite" id="nRc.2.0.1.t28964-RA"/>
    </source>
</evidence>
<accession>A0A915JSB3</accession>
<reference evidence="2" key="1">
    <citation type="submission" date="2022-11" db="UniProtKB">
        <authorList>
            <consortium name="WormBaseParasite"/>
        </authorList>
    </citation>
    <scope>IDENTIFICATION</scope>
</reference>
<dbReference type="WBParaSite" id="nRc.2.0.1.t28964-RA">
    <property type="protein sequence ID" value="nRc.2.0.1.t28964-RA"/>
    <property type="gene ID" value="nRc.2.0.1.g28964"/>
</dbReference>
<sequence length="153" mass="18371">MLEDQFPDNLFKKHKSLEKRFLNRTRLKYRKREQTLLHRPCFHLYDGQSTDSMQSVTSAGFGAWEQIWSLVASIEDVRKCLNAFANQMMKLSEFINLRIARCHDTMRPNKLLVRWVFSGNYSKDPLEYDCKRLDKQHNVDEFHHRKDPATYWS</sequence>
<dbReference type="AlphaFoldDB" id="A0A915JSB3"/>
<keyword evidence="1" id="KW-1185">Reference proteome</keyword>